<feature type="coiled-coil region" evidence="1">
    <location>
        <begin position="134"/>
        <end position="168"/>
    </location>
</feature>
<evidence type="ECO:0000313" key="3">
    <source>
        <dbReference type="Proteomes" id="UP000692954"/>
    </source>
</evidence>
<reference evidence="2" key="1">
    <citation type="submission" date="2021-01" db="EMBL/GenBank/DDBJ databases">
        <authorList>
            <consortium name="Genoscope - CEA"/>
            <person name="William W."/>
        </authorList>
    </citation>
    <scope>NUCLEOTIDE SEQUENCE</scope>
</reference>
<organism evidence="2 3">
    <name type="scientific">Paramecium sonneborni</name>
    <dbReference type="NCBI Taxonomy" id="65129"/>
    <lineage>
        <taxon>Eukaryota</taxon>
        <taxon>Sar</taxon>
        <taxon>Alveolata</taxon>
        <taxon>Ciliophora</taxon>
        <taxon>Intramacronucleata</taxon>
        <taxon>Oligohymenophorea</taxon>
        <taxon>Peniculida</taxon>
        <taxon>Parameciidae</taxon>
        <taxon>Paramecium</taxon>
    </lineage>
</organism>
<sequence length="452" mass="53709">MSKFQEFISNKQITELQEQLEQARNKIIKLEASQQNSGQTDDIYILRDRLIKVQNENIKLKNTLRYIEQNLQQYNKLEAFYEYFNIPNVQNLDIKLQMIVDKFINLQQDIELKNQTLIEQSQIQVQNQELLTKVTVLEQHLRLKESQLEKLEKQIVNLTKLIEQLQIQATESFWDLRIKCDNLKSLILEGWECDQKNTQGSDHPQKIAVIISEQHQLLSKRFSQVINDHHVYMKLKEQTLYIVKQITCTSNPIQYIKKQIEALDEFWLMFILVKNYPIIILDDKNYNINNEELLRKVQFMKQLLNSESPIYLNQEVAYEMNIDFQNIRFEIAQFAQQSIGWFFEQSNDLVIVSEYNKRIKLSGSSKVKQARECTLLHYITDYYQITQDNRVMICIQSNSKENPKVQKQQLNNGIIAKIKSKNNYNKVCQIINSQITSDTTIQHDENYVYVYL</sequence>
<protein>
    <submittedName>
        <fullName evidence="2">Uncharacterized protein</fullName>
    </submittedName>
</protein>
<gene>
    <name evidence="2" type="ORF">PSON_ATCC_30995.1.T0320026</name>
</gene>
<evidence type="ECO:0000256" key="1">
    <source>
        <dbReference type="SAM" id="Coils"/>
    </source>
</evidence>
<dbReference type="OrthoDB" id="291969at2759"/>
<accession>A0A8S1M6E1</accession>
<name>A0A8S1M6E1_9CILI</name>
<dbReference type="EMBL" id="CAJJDN010000032">
    <property type="protein sequence ID" value="CAD8074352.1"/>
    <property type="molecule type" value="Genomic_DNA"/>
</dbReference>
<evidence type="ECO:0000313" key="2">
    <source>
        <dbReference type="EMBL" id="CAD8074352.1"/>
    </source>
</evidence>
<comment type="caution">
    <text evidence="2">The sequence shown here is derived from an EMBL/GenBank/DDBJ whole genome shotgun (WGS) entry which is preliminary data.</text>
</comment>
<proteinExistence type="predicted"/>
<dbReference type="AlphaFoldDB" id="A0A8S1M6E1"/>
<keyword evidence="1" id="KW-0175">Coiled coil</keyword>
<keyword evidence="3" id="KW-1185">Reference proteome</keyword>
<dbReference type="Proteomes" id="UP000692954">
    <property type="component" value="Unassembled WGS sequence"/>
</dbReference>